<protein>
    <submittedName>
        <fullName evidence="1">KN motif and ankyrin repeat domain, variant 2</fullName>
    </submittedName>
</protein>
<dbReference type="PROSITE" id="PS50088">
    <property type="entry name" value="ANK_REPEAT"/>
    <property type="match status" value="2"/>
</dbReference>
<dbReference type="SMART" id="SM00248">
    <property type="entry name" value="ANK"/>
    <property type="match status" value="5"/>
</dbReference>
<keyword evidence="2" id="KW-1185">Reference proteome</keyword>
<dbReference type="PANTHER" id="PTHR24168:SF21">
    <property type="entry name" value="KANK, ISOFORM D"/>
    <property type="match status" value="1"/>
</dbReference>
<dbReference type="PANTHER" id="PTHR24168">
    <property type="entry name" value="KN MOTIF AND ANKYRIN REPEAT DOMAIN-CONTAINING"/>
    <property type="match status" value="1"/>
</dbReference>
<evidence type="ECO:0000313" key="1">
    <source>
        <dbReference type="EMBL" id="KAH9592378.1"/>
    </source>
</evidence>
<gene>
    <name evidence="1" type="primary">KANK1_1</name>
    <name evidence="1" type="ORF">MS3_00004326</name>
</gene>
<organism evidence="1 2">
    <name type="scientific">Schistosoma haematobium</name>
    <name type="common">Blood fluke</name>
    <dbReference type="NCBI Taxonomy" id="6185"/>
    <lineage>
        <taxon>Eukaryota</taxon>
        <taxon>Metazoa</taxon>
        <taxon>Spiralia</taxon>
        <taxon>Lophotrochozoa</taxon>
        <taxon>Platyhelminthes</taxon>
        <taxon>Trematoda</taxon>
        <taxon>Digenea</taxon>
        <taxon>Strigeidida</taxon>
        <taxon>Schistosomatoidea</taxon>
        <taxon>Schistosomatidae</taxon>
        <taxon>Schistosoma</taxon>
    </lineage>
</organism>
<dbReference type="RefSeq" id="XP_035586075.1">
    <property type="nucleotide sequence ID" value="XM_035732638.2"/>
</dbReference>
<reference evidence="1" key="3">
    <citation type="submission" date="2021-06" db="EMBL/GenBank/DDBJ databases">
        <title>Chromosome-level genome assembly for S. haematobium.</title>
        <authorList>
            <person name="Stroehlein A.J."/>
        </authorList>
    </citation>
    <scope>NUCLEOTIDE SEQUENCE</scope>
</reference>
<dbReference type="InterPro" id="IPR002110">
    <property type="entry name" value="Ankyrin_rpt"/>
</dbReference>
<dbReference type="InterPro" id="IPR047184">
    <property type="entry name" value="KANK1-4"/>
</dbReference>
<dbReference type="GeneID" id="24594410"/>
<dbReference type="Gene3D" id="1.25.40.20">
    <property type="entry name" value="Ankyrin repeat-containing domain"/>
    <property type="match status" value="1"/>
</dbReference>
<proteinExistence type="predicted"/>
<reference evidence="1" key="1">
    <citation type="journal article" date="2012" name="Nat. Genet.">
        <title>Whole-genome sequence of Schistosoma haematobium.</title>
        <authorList>
            <person name="Young N.D."/>
            <person name="Jex A.R."/>
            <person name="Li B."/>
            <person name="Liu S."/>
            <person name="Yang L."/>
            <person name="Xiong Z."/>
            <person name="Li Y."/>
            <person name="Cantacessi C."/>
            <person name="Hall R.S."/>
            <person name="Xu X."/>
            <person name="Chen F."/>
            <person name="Wu X."/>
            <person name="Zerlotini A."/>
            <person name="Oliveira G."/>
            <person name="Hofmann A."/>
            <person name="Zhang G."/>
            <person name="Fang X."/>
            <person name="Kang Y."/>
            <person name="Campbell B.E."/>
            <person name="Loukas A."/>
            <person name="Ranganathan S."/>
            <person name="Rollinson D."/>
            <person name="Rinaldi G."/>
            <person name="Brindley P.J."/>
            <person name="Yang H."/>
            <person name="Wang J."/>
            <person name="Wang J."/>
            <person name="Gasser R.B."/>
        </authorList>
    </citation>
    <scope>NUCLEOTIDE SEQUENCE</scope>
</reference>
<comment type="caution">
    <text evidence="1">The sequence shown here is derived from an EMBL/GenBank/DDBJ whole genome shotgun (WGS) entry which is preliminary data.</text>
</comment>
<dbReference type="OrthoDB" id="5406014at2759"/>
<dbReference type="GO" id="GO:0030837">
    <property type="term" value="P:negative regulation of actin filament polymerization"/>
    <property type="evidence" value="ECO:0007669"/>
    <property type="project" value="InterPro"/>
</dbReference>
<reference evidence="1" key="4">
    <citation type="journal article" date="2022" name="PLoS Pathog.">
        <title>Chromosome-level genome of Schistosoma haematobium underpins genome-wide explorations of molecular variation.</title>
        <authorList>
            <person name="Stroehlein A.J."/>
            <person name="Korhonen P.K."/>
            <person name="Lee V.V."/>
            <person name="Ralph S.A."/>
            <person name="Mentink-Kane M."/>
            <person name="You H."/>
            <person name="McManus D.P."/>
            <person name="Tchuente L.T."/>
            <person name="Stothard J.R."/>
            <person name="Kaur P."/>
            <person name="Dudchenko O."/>
            <person name="Aiden E.L."/>
            <person name="Yang B."/>
            <person name="Yang H."/>
            <person name="Emery A.M."/>
            <person name="Webster B.L."/>
            <person name="Brindley P.J."/>
            <person name="Rollinson D."/>
            <person name="Chang B.C.H."/>
            <person name="Gasser R.B."/>
            <person name="Young N.D."/>
        </authorList>
    </citation>
    <scope>NUCLEOTIDE SEQUENCE</scope>
</reference>
<accession>A0A6A5D6R8</accession>
<name>A0A6A5D6R8_SCHHA</name>
<dbReference type="AlphaFoldDB" id="A0A6A5D6R8"/>
<dbReference type="SUPFAM" id="SSF48403">
    <property type="entry name" value="Ankyrin repeat"/>
    <property type="match status" value="1"/>
</dbReference>
<dbReference type="GO" id="GO:0005737">
    <property type="term" value="C:cytoplasm"/>
    <property type="evidence" value="ECO:0007669"/>
    <property type="project" value="TreeGrafter"/>
</dbReference>
<sequence length="1010" mass="113566">MEDPERHFDWDHGFPDISPISNNTSYSSFRVNQSLDKNLGMYTLPEFHNEDKDEFFIYGTCISVRGEQSESRPDYIDETVNDSPVLPEYTSTNVEESYKSKINELHKQIRNLEEEASQVPILQDNLRYLYEENVRLHEKDEIKESHRFQNGEHMDSTDEEVEEIVEEEVRTYKKAPKSDPVANDLPSPNHIGKLNNGIDKSQFPSEYWSKLESYFYKRFLSERPFTHKIAMQSSEANKRTTATMACPIKSSEFRCVGINVCPSIQEVGVLCSQPETREFGCLFYETESMTKEWLNRVFPKMEDKNKKIVHKVIRSFYESREEFVSTLLSIIKKSVCHVGIQSQIVSQSRGCSPILNEIEKTVSNPNLVGQSLQSQVSEFIQAMPVLNSRCTMTKRHLGVNAGCLTESPVLRSQGTSPKKDLRSFTTCGVQYESNVELVHRACDPIYPELKRIASSTQTLEFSKMVTDVPLHKKDIIVKSYRSTESFEKTEKLPSIQETNDSNSVCITRPSRCDSPRLSQTMIPLSRLPSCTSSYSEGYTVSTERRMVDELSQRYMLSDKVNLDELSSGGQTAFQDVMSKSVDLGSTHVIKEFQPTVEVFHHIGDEIEEVDPSTLPDEMLSPFRVNSPPGFPLSPDFINLKSDHRVRHSSGLSNPLTSDPPTTPPVLIPIIHGQTAKLPESVPKPSYSKVHNMEILKPTAVSWIPVRNYRFILSNEAKKACESLIGYYQAEPTVGRAEEMKDKLLTLVKIWFELAATSQIDLLSIEDFIAILHDHSPSLLRDVIQSIDENNSTCLHYSVGHGAWQVVNLILDTGHAHPDHINRSGFSPIMIATLSNITDSSALKTLSRLFSMGDVNLCTNTSARQSPLMLAALHGGVDICSLLIAHGANINAQDASGNTALMYAIEHGHIDVVKCLLGCRDLDLPLVDNNDKNALDVAKSKNDLEILNLIQLAYSVPSKATSSTTEISPGTRTLGSSFSRQRRLLLPSLCVSRLEELRTTFVRSLILYTIS</sequence>
<dbReference type="PROSITE" id="PS50297">
    <property type="entry name" value="ANK_REP_REGION"/>
    <property type="match status" value="2"/>
</dbReference>
<dbReference type="EMBL" id="AMPZ03000002">
    <property type="protein sequence ID" value="KAH9592378.1"/>
    <property type="molecule type" value="Genomic_DNA"/>
</dbReference>
<reference evidence="1" key="2">
    <citation type="journal article" date="2019" name="Gigascience">
        <title>High-quality Schistosoma haematobium genome achieved by single-molecule and long-range sequencing.</title>
        <authorList>
            <person name="Stroehlein A.J."/>
            <person name="Korhonen P.K."/>
            <person name="Chong T.M."/>
            <person name="Lim Y.L."/>
            <person name="Chan K.G."/>
            <person name="Webster B."/>
            <person name="Rollinson D."/>
            <person name="Brindley P.J."/>
            <person name="Gasser R.B."/>
            <person name="Young N.D."/>
        </authorList>
    </citation>
    <scope>NUCLEOTIDE SEQUENCE</scope>
</reference>
<dbReference type="GO" id="GO:0005856">
    <property type="term" value="C:cytoskeleton"/>
    <property type="evidence" value="ECO:0007669"/>
    <property type="project" value="TreeGrafter"/>
</dbReference>
<dbReference type="InterPro" id="IPR036770">
    <property type="entry name" value="Ankyrin_rpt-contain_sf"/>
</dbReference>
<dbReference type="Pfam" id="PF12796">
    <property type="entry name" value="Ank_2"/>
    <property type="match status" value="1"/>
</dbReference>
<evidence type="ECO:0000313" key="2">
    <source>
        <dbReference type="Proteomes" id="UP000471633"/>
    </source>
</evidence>
<dbReference type="Proteomes" id="UP000471633">
    <property type="component" value="Unassembled WGS sequence"/>
</dbReference>
<dbReference type="CTD" id="24594410"/>
<dbReference type="KEGG" id="shx:MS3_00004326"/>